<sequence>MGMFRSTCLSLPLGFAVIFSLFSEVRAQAFAPDVAASLSQLDLAICLQQWGEAIDITSGLIASPDVSSAYRQELLSFRRQLQSWQVGPVFPDAQASCDRTLPLFLALDEPEPPEPQPLDWNRALASLRNSRPIIQLNDGVESTPELIPTELTASSPELLTNRATPIDTTDGFNVLGDSINSQQQVYSFLARLGDRVSLEVDITRAYSQGDAQLYVFDQTGRLITKSDSPTFQGGAIQDFVSPKTDVYFAVVSSQGTLPVLDERGQLVDWQTTDNSSFDYTLTLTGVTPYNVLLP</sequence>
<reference evidence="1" key="1">
    <citation type="submission" date="2020-11" db="EMBL/GenBank/DDBJ databases">
        <authorList>
            <person name="Konstantinou D."/>
            <person name="Gkelis S."/>
            <person name="Popin R."/>
            <person name="Fewer D."/>
            <person name="Sivonen K."/>
        </authorList>
    </citation>
    <scope>NUCLEOTIDE SEQUENCE</scope>
    <source>
        <strain evidence="1">TAU-MAC 1115</strain>
    </source>
</reference>
<organism evidence="1 2">
    <name type="scientific">Leptothoe spongobia TAU-MAC 1115</name>
    <dbReference type="NCBI Taxonomy" id="1967444"/>
    <lineage>
        <taxon>Bacteria</taxon>
        <taxon>Bacillati</taxon>
        <taxon>Cyanobacteriota</taxon>
        <taxon>Cyanophyceae</taxon>
        <taxon>Nodosilineales</taxon>
        <taxon>Cymatolegaceae</taxon>
        <taxon>Leptothoe</taxon>
        <taxon>Leptothoe spongobia</taxon>
    </lineage>
</organism>
<dbReference type="EMBL" id="JADOES010000025">
    <property type="protein sequence ID" value="MBT9316425.1"/>
    <property type="molecule type" value="Genomic_DNA"/>
</dbReference>
<name>A0A947DGP5_9CYAN</name>
<protein>
    <submittedName>
        <fullName evidence="1">Uncharacterized protein</fullName>
    </submittedName>
</protein>
<gene>
    <name evidence="1" type="ORF">IXB50_13415</name>
</gene>
<dbReference type="RefSeq" id="WP_215609489.1">
    <property type="nucleotide sequence ID" value="NZ_JADOES010000025.1"/>
</dbReference>
<comment type="caution">
    <text evidence="1">The sequence shown here is derived from an EMBL/GenBank/DDBJ whole genome shotgun (WGS) entry which is preliminary data.</text>
</comment>
<accession>A0A947DGP5</accession>
<evidence type="ECO:0000313" key="2">
    <source>
        <dbReference type="Proteomes" id="UP000717364"/>
    </source>
</evidence>
<reference evidence="1" key="2">
    <citation type="journal article" date="2021" name="Mar. Drugs">
        <title>Genome Reduction and Secondary Metabolism of the Marine Sponge-Associated Cyanobacterium Leptothoe.</title>
        <authorList>
            <person name="Konstantinou D."/>
            <person name="Popin R.V."/>
            <person name="Fewer D.P."/>
            <person name="Sivonen K."/>
            <person name="Gkelis S."/>
        </authorList>
    </citation>
    <scope>NUCLEOTIDE SEQUENCE</scope>
    <source>
        <strain evidence="1">TAU-MAC 1115</strain>
    </source>
</reference>
<dbReference type="Proteomes" id="UP000717364">
    <property type="component" value="Unassembled WGS sequence"/>
</dbReference>
<proteinExistence type="predicted"/>
<evidence type="ECO:0000313" key="1">
    <source>
        <dbReference type="EMBL" id="MBT9316425.1"/>
    </source>
</evidence>
<dbReference type="AlphaFoldDB" id="A0A947DGP5"/>
<keyword evidence="2" id="KW-1185">Reference proteome</keyword>